<dbReference type="Gene3D" id="3.50.30.50">
    <property type="entry name" value="Putative cyclase"/>
    <property type="match status" value="1"/>
</dbReference>
<proteinExistence type="predicted"/>
<dbReference type="GO" id="GO:0004061">
    <property type="term" value="F:arylformamidase activity"/>
    <property type="evidence" value="ECO:0007669"/>
    <property type="project" value="InterPro"/>
</dbReference>
<sequence length="352" mass="38694">MMQHRWKKRPIDSNWGDFGDDDQLGSMNLVGVEQVKKGIAEVKAGKAFSLSLPLDYPGGNALHPRRHPPRRFATLRGGKNEGAQCFCFALSRDNPMFCDVVSDDVALIHTQYSTQWDGLAHIGAEFDADGDGKEEVVFYNGFSADRDVIAAEPASGAVSWDSYENPRAEKLGIENLASHGVQGRAVMVDLNRHFGQSNHAVTYNELMDILKQDDVVIEKGDMVCFYTGLDSLILDMKKKPVAEVLLNSCPGLDGGDQKLLRWISETGIAALISDNFAVELMPKSAPSDVRHAMLPLHHHCLFKNGIHLGELWRLGTLALWLREQKRSRFLLTAPPLALPGAVGSPVTPIATV</sequence>
<dbReference type="OrthoDB" id="7067800at2"/>
<reference evidence="1 2" key="1">
    <citation type="submission" date="2014-11" db="EMBL/GenBank/DDBJ databases">
        <title>Genomics and ecophysiology of heterotrophic nitrogen fixing bacteria isolated from estuarine surface water.</title>
        <authorList>
            <person name="Bentzon-Tilia M."/>
            <person name="Severin I."/>
            <person name="Hansen L.H."/>
            <person name="Riemann L."/>
        </authorList>
    </citation>
    <scope>NUCLEOTIDE SEQUENCE [LARGE SCALE GENOMIC DNA]</scope>
    <source>
        <strain evidence="1 2">BAL398</strain>
    </source>
</reference>
<evidence type="ECO:0000313" key="1">
    <source>
        <dbReference type="EMBL" id="KIZ45281.1"/>
    </source>
</evidence>
<dbReference type="PATRIC" id="fig|1076.23.peg.866"/>
<protein>
    <submittedName>
        <fullName evidence="1">Cyclase</fullName>
    </submittedName>
</protein>
<comment type="caution">
    <text evidence="1">The sequence shown here is derived from an EMBL/GenBank/DDBJ whole genome shotgun (WGS) entry which is preliminary data.</text>
</comment>
<dbReference type="EMBL" id="JXXE01000156">
    <property type="protein sequence ID" value="KIZ45281.1"/>
    <property type="molecule type" value="Genomic_DNA"/>
</dbReference>
<gene>
    <name evidence="1" type="ORF">OO17_08060</name>
</gene>
<dbReference type="GO" id="GO:0019441">
    <property type="term" value="P:L-tryptophan catabolic process to kynurenine"/>
    <property type="evidence" value="ECO:0007669"/>
    <property type="project" value="InterPro"/>
</dbReference>
<name>A0A0D7EXE1_RHOPL</name>
<accession>A0A0D7EXE1</accession>
<dbReference type="PANTHER" id="PTHR34861">
    <property type="match status" value="1"/>
</dbReference>
<dbReference type="Proteomes" id="UP000032515">
    <property type="component" value="Unassembled WGS sequence"/>
</dbReference>
<dbReference type="SUPFAM" id="SSF102198">
    <property type="entry name" value="Putative cyclase"/>
    <property type="match status" value="1"/>
</dbReference>
<dbReference type="PANTHER" id="PTHR34861:SF10">
    <property type="entry name" value="CYCLASE"/>
    <property type="match status" value="1"/>
</dbReference>
<dbReference type="Pfam" id="PF04199">
    <property type="entry name" value="Cyclase"/>
    <property type="match status" value="1"/>
</dbReference>
<dbReference type="AlphaFoldDB" id="A0A0D7EXE1"/>
<dbReference type="InterPro" id="IPR037175">
    <property type="entry name" value="KFase_sf"/>
</dbReference>
<evidence type="ECO:0000313" key="2">
    <source>
        <dbReference type="Proteomes" id="UP000032515"/>
    </source>
</evidence>
<organism evidence="1 2">
    <name type="scientific">Rhodopseudomonas palustris</name>
    <dbReference type="NCBI Taxonomy" id="1076"/>
    <lineage>
        <taxon>Bacteria</taxon>
        <taxon>Pseudomonadati</taxon>
        <taxon>Pseudomonadota</taxon>
        <taxon>Alphaproteobacteria</taxon>
        <taxon>Hyphomicrobiales</taxon>
        <taxon>Nitrobacteraceae</taxon>
        <taxon>Rhodopseudomonas</taxon>
    </lineage>
</organism>
<dbReference type="InterPro" id="IPR007325">
    <property type="entry name" value="KFase/CYL"/>
</dbReference>